<keyword evidence="1" id="KW-0472">Membrane</keyword>
<feature type="transmembrane region" description="Helical" evidence="1">
    <location>
        <begin position="17"/>
        <end position="38"/>
    </location>
</feature>
<accession>A0ABX2Y3C6</accession>
<evidence type="ECO:0000313" key="3">
    <source>
        <dbReference type="Proteomes" id="UP000093412"/>
    </source>
</evidence>
<keyword evidence="1" id="KW-1133">Transmembrane helix</keyword>
<dbReference type="EMBL" id="MAQA01000024">
    <property type="protein sequence ID" value="OCI31063.1"/>
    <property type="molecule type" value="Genomic_DNA"/>
</dbReference>
<keyword evidence="3" id="KW-1185">Reference proteome</keyword>
<evidence type="ECO:0000313" key="2">
    <source>
        <dbReference type="EMBL" id="OCI31063.1"/>
    </source>
</evidence>
<dbReference type="Proteomes" id="UP000093412">
    <property type="component" value="Unassembled WGS sequence"/>
</dbReference>
<reference evidence="2 3" key="1">
    <citation type="submission" date="2016-06" db="EMBL/GenBank/DDBJ databases">
        <title>Genome sequence of Oerskovia enterophila DSM 43852.</title>
        <authorList>
            <person name="Poehlein A."/>
            <person name="Jag V."/>
            <person name="Bengelsdorf F.R."/>
            <person name="Daniel R."/>
            <person name="Duerre P."/>
        </authorList>
    </citation>
    <scope>NUCLEOTIDE SEQUENCE [LARGE SCALE GENOMIC DNA]</scope>
    <source>
        <strain evidence="2 3">DSM 43852</strain>
    </source>
</reference>
<protein>
    <submittedName>
        <fullName evidence="2">Uncharacterized protein</fullName>
    </submittedName>
</protein>
<sequence length="206" mass="23469">MTWLTEWWNSIDWGAEYWAAVGGLSAAITGLVAIWALLHAARDSRDRSRPVMVAEYRIPPYSTFALLFVIRNAGASVARDVTVSFDPELGTPTAGQKIRPYLVERYAEPIPVLAPGQELSNSVHVDEKDQDETDLPFEVTVRIRYRRSRWRWYQDDYLLKSAVYTKHTWQESSTSPDGRLKSIKEALEGSRRALETIARKVPGEED</sequence>
<dbReference type="RefSeq" id="WP_068625821.1">
    <property type="nucleotide sequence ID" value="NZ_MAQA01000024.1"/>
</dbReference>
<organism evidence="2 3">
    <name type="scientific">Oerskovia enterophila</name>
    <dbReference type="NCBI Taxonomy" id="43678"/>
    <lineage>
        <taxon>Bacteria</taxon>
        <taxon>Bacillati</taxon>
        <taxon>Actinomycetota</taxon>
        <taxon>Actinomycetes</taxon>
        <taxon>Micrococcales</taxon>
        <taxon>Cellulomonadaceae</taxon>
        <taxon>Oerskovia</taxon>
    </lineage>
</organism>
<name>A0ABX2Y3C6_9CELL</name>
<keyword evidence="1" id="KW-0812">Transmembrane</keyword>
<proteinExistence type="predicted"/>
<gene>
    <name evidence="2" type="ORF">OERS_22730</name>
</gene>
<comment type="caution">
    <text evidence="2">The sequence shown here is derived from an EMBL/GenBank/DDBJ whole genome shotgun (WGS) entry which is preliminary data.</text>
</comment>
<evidence type="ECO:0000256" key="1">
    <source>
        <dbReference type="SAM" id="Phobius"/>
    </source>
</evidence>